<evidence type="ECO:0000313" key="3">
    <source>
        <dbReference type="EMBL" id="MFI2477760.1"/>
    </source>
</evidence>
<dbReference type="Pfam" id="PF20182">
    <property type="entry name" value="DUF6545"/>
    <property type="match status" value="1"/>
</dbReference>
<feature type="transmembrane region" description="Helical" evidence="1">
    <location>
        <begin position="20"/>
        <end position="41"/>
    </location>
</feature>
<feature type="transmembrane region" description="Helical" evidence="1">
    <location>
        <begin position="137"/>
        <end position="156"/>
    </location>
</feature>
<feature type="domain" description="DUF6545" evidence="2">
    <location>
        <begin position="241"/>
        <end position="356"/>
    </location>
</feature>
<reference evidence="3 4" key="1">
    <citation type="submission" date="2024-10" db="EMBL/GenBank/DDBJ databases">
        <title>The Natural Products Discovery Center: Release of the First 8490 Sequenced Strains for Exploring Actinobacteria Biosynthetic Diversity.</title>
        <authorList>
            <person name="Kalkreuter E."/>
            <person name="Kautsar S.A."/>
            <person name="Yang D."/>
            <person name="Bader C.D."/>
            <person name="Teijaro C.N."/>
            <person name="Fluegel L."/>
            <person name="Davis C.M."/>
            <person name="Simpson J.R."/>
            <person name="Lauterbach L."/>
            <person name="Steele A.D."/>
            <person name="Gui C."/>
            <person name="Meng S."/>
            <person name="Li G."/>
            <person name="Viehrig K."/>
            <person name="Ye F."/>
            <person name="Su P."/>
            <person name="Kiefer A.F."/>
            <person name="Nichols A."/>
            <person name="Cepeda A.J."/>
            <person name="Yan W."/>
            <person name="Fan B."/>
            <person name="Jiang Y."/>
            <person name="Adhikari A."/>
            <person name="Zheng C.-J."/>
            <person name="Schuster L."/>
            <person name="Cowan T.M."/>
            <person name="Smanski M.J."/>
            <person name="Chevrette M.G."/>
            <person name="De Carvalho L.P.S."/>
            <person name="Shen B."/>
        </authorList>
    </citation>
    <scope>NUCLEOTIDE SEQUENCE [LARGE SCALE GENOMIC DNA]</scope>
    <source>
        <strain evidence="3 4">NPDC019275</strain>
    </source>
</reference>
<keyword evidence="1" id="KW-0812">Transmembrane</keyword>
<dbReference type="Proteomes" id="UP001611415">
    <property type="component" value="Unassembled WGS sequence"/>
</dbReference>
<comment type="caution">
    <text evidence="3">The sequence shown here is derived from an EMBL/GenBank/DDBJ whole genome shotgun (WGS) entry which is preliminary data.</text>
</comment>
<proteinExistence type="predicted"/>
<sequence length="369" mass="39794">MTALTAGAFLRLHAMSGAAPMWLMVPVFGLQVAVTAGRWSLVNETPADRLINRALSFSAVCVFAALWDTDLSADGYPSRVFLVCGVLALTSVYGLAELFDGADPAAVRRRQWGYDGFAVSGAGLLLLGDGLAAPANWWRTLLWVAVFQLPMAGAGVRTMRACLREMPRASSRLERIAYSALMVTAAYWCGAALFAVAISVLRGVTYPTEWTVASCLVYLFVTLLTAVPLVRAVGVYSGLDRTGRELRTLRPLWRDLTTAVPEVVLPATGRITEPDSRLYRMVVESRDALQQLRMYMPRDDSGELGIAAYSRRIAQAVDAKAAGVAPSAELAAGENPYAGEDVDAELGHLLELARAWPGGVSEPARANRR</sequence>
<feature type="transmembrane region" description="Helical" evidence="1">
    <location>
        <begin position="50"/>
        <end position="67"/>
    </location>
</feature>
<dbReference type="RefSeq" id="WP_397095147.1">
    <property type="nucleotide sequence ID" value="NZ_JBIRYO010000028.1"/>
</dbReference>
<keyword evidence="4" id="KW-1185">Reference proteome</keyword>
<keyword evidence="1" id="KW-0472">Membrane</keyword>
<accession>A0ABW7X9I0</accession>
<dbReference type="InterPro" id="IPR046675">
    <property type="entry name" value="DUF6545"/>
</dbReference>
<feature type="transmembrane region" description="Helical" evidence="1">
    <location>
        <begin position="176"/>
        <end position="198"/>
    </location>
</feature>
<keyword evidence="1" id="KW-1133">Transmembrane helix</keyword>
<gene>
    <name evidence="3" type="ORF">ACH49W_30675</name>
</gene>
<evidence type="ECO:0000259" key="2">
    <source>
        <dbReference type="Pfam" id="PF20182"/>
    </source>
</evidence>
<dbReference type="InterPro" id="IPR050039">
    <property type="entry name" value="MAB_1171c-like"/>
</dbReference>
<feature type="transmembrane region" description="Helical" evidence="1">
    <location>
        <begin position="210"/>
        <end position="234"/>
    </location>
</feature>
<feature type="transmembrane region" description="Helical" evidence="1">
    <location>
        <begin position="112"/>
        <end position="131"/>
    </location>
</feature>
<dbReference type="NCBIfam" id="NF042915">
    <property type="entry name" value="MAB_1171c_fam"/>
    <property type="match status" value="1"/>
</dbReference>
<feature type="transmembrane region" description="Helical" evidence="1">
    <location>
        <begin position="79"/>
        <end position="100"/>
    </location>
</feature>
<name>A0ABW7X9I0_9NOCA</name>
<dbReference type="EMBL" id="JBIRYO010000028">
    <property type="protein sequence ID" value="MFI2477760.1"/>
    <property type="molecule type" value="Genomic_DNA"/>
</dbReference>
<protein>
    <submittedName>
        <fullName evidence="3">MAB_1171c family putative transporter</fullName>
    </submittedName>
</protein>
<evidence type="ECO:0000313" key="4">
    <source>
        <dbReference type="Proteomes" id="UP001611415"/>
    </source>
</evidence>
<evidence type="ECO:0000256" key="1">
    <source>
        <dbReference type="SAM" id="Phobius"/>
    </source>
</evidence>
<organism evidence="3 4">
    <name type="scientific">Nocardia xishanensis</name>
    <dbReference type="NCBI Taxonomy" id="238964"/>
    <lineage>
        <taxon>Bacteria</taxon>
        <taxon>Bacillati</taxon>
        <taxon>Actinomycetota</taxon>
        <taxon>Actinomycetes</taxon>
        <taxon>Mycobacteriales</taxon>
        <taxon>Nocardiaceae</taxon>
        <taxon>Nocardia</taxon>
    </lineage>
</organism>